<dbReference type="NCBIfam" id="TIGR00996">
    <property type="entry name" value="Mtu_fam_mce"/>
    <property type="match status" value="1"/>
</dbReference>
<dbReference type="PANTHER" id="PTHR33371:SF4">
    <property type="entry name" value="INTERMEMBRANE PHOSPHOLIPID TRANSPORT SYSTEM BINDING PROTEIN MLAD"/>
    <property type="match status" value="1"/>
</dbReference>
<dbReference type="OrthoDB" id="4516955at2"/>
<comment type="caution">
    <text evidence="3">The sequence shown here is derived from an EMBL/GenBank/DDBJ whole genome shotgun (WGS) entry which is preliminary data.</text>
</comment>
<dbReference type="Pfam" id="PF02470">
    <property type="entry name" value="MlaD"/>
    <property type="match status" value="1"/>
</dbReference>
<name>A0A2W2CHS4_9ACTN</name>
<sequence>MMPGQILRWRRPVAAATVLLTAVAAAVVVFRPETPQRQLVAHFTRAVGVHPGSDVRVLGVRVGEVTAVTPQGATVRVTMRYDPEVSVPADAQALIVPPSVVSDRYVQLTPAYGGGPALADGAEIPVARTAAPMEIDDIYRALDEFNRALGPQGANADGALSDLVATGRANLEGNGDNLRDALDGLSRALAPLADGRQDLFGSVANLQRFTTALARSDQQVRAFNQQLADVAQQLAGEGDELTAALRNLSVALADVTAFVRQNREVLTADVAALADITGVLVRQQQAVIDILDVAPLTVSNLALSYNPRSGTLDTRNNATGPYDPAGFVCSLMVDELPAARVPEKCRALAQTLHSRGLPMTDQLRKLLKLPPGAPATGTVPPGASPPRAPGVPVPDPALGGPDITHDLTLGGILRGPA</sequence>
<dbReference type="EMBL" id="POUB01000291">
    <property type="protein sequence ID" value="PZF87839.1"/>
    <property type="molecule type" value="Genomic_DNA"/>
</dbReference>
<proteinExistence type="predicted"/>
<dbReference type="PANTHER" id="PTHR33371">
    <property type="entry name" value="INTERMEMBRANE PHOSPHOLIPID TRANSPORT SYSTEM BINDING PROTEIN MLAD-RELATED"/>
    <property type="match status" value="1"/>
</dbReference>
<dbReference type="Proteomes" id="UP000248749">
    <property type="component" value="Unassembled WGS sequence"/>
</dbReference>
<dbReference type="InterPro" id="IPR005693">
    <property type="entry name" value="Mce"/>
</dbReference>
<feature type="region of interest" description="Disordered" evidence="1">
    <location>
        <begin position="370"/>
        <end position="417"/>
    </location>
</feature>
<feature type="domain" description="Mce/MlaD" evidence="2">
    <location>
        <begin position="37"/>
        <end position="110"/>
    </location>
</feature>
<dbReference type="InterPro" id="IPR052336">
    <property type="entry name" value="MlaD_Phospholipid_Transporter"/>
</dbReference>
<evidence type="ECO:0000259" key="2">
    <source>
        <dbReference type="Pfam" id="PF02470"/>
    </source>
</evidence>
<protein>
    <submittedName>
        <fullName evidence="3">Mammalian cell entry protein</fullName>
    </submittedName>
</protein>
<dbReference type="GO" id="GO:0005576">
    <property type="term" value="C:extracellular region"/>
    <property type="evidence" value="ECO:0007669"/>
    <property type="project" value="TreeGrafter"/>
</dbReference>
<evidence type="ECO:0000313" key="4">
    <source>
        <dbReference type="Proteomes" id="UP000248749"/>
    </source>
</evidence>
<reference evidence="3 4" key="1">
    <citation type="submission" date="2018-01" db="EMBL/GenBank/DDBJ databases">
        <title>Draft genome sequence of Salinispora sp. 13K206.</title>
        <authorList>
            <person name="Sahin N."/>
            <person name="Saygin H."/>
            <person name="Ay H."/>
        </authorList>
    </citation>
    <scope>NUCLEOTIDE SEQUENCE [LARGE SCALE GENOMIC DNA]</scope>
    <source>
        <strain evidence="3 4">13K206</strain>
    </source>
</reference>
<evidence type="ECO:0000256" key="1">
    <source>
        <dbReference type="SAM" id="MobiDB-lite"/>
    </source>
</evidence>
<evidence type="ECO:0000313" key="3">
    <source>
        <dbReference type="EMBL" id="PZF87839.1"/>
    </source>
</evidence>
<keyword evidence="4" id="KW-1185">Reference proteome</keyword>
<organism evidence="3 4">
    <name type="scientific">Micromonospora deserti</name>
    <dbReference type="NCBI Taxonomy" id="2070366"/>
    <lineage>
        <taxon>Bacteria</taxon>
        <taxon>Bacillati</taxon>
        <taxon>Actinomycetota</taxon>
        <taxon>Actinomycetes</taxon>
        <taxon>Micromonosporales</taxon>
        <taxon>Micromonosporaceae</taxon>
        <taxon>Micromonospora</taxon>
    </lineage>
</organism>
<dbReference type="InterPro" id="IPR003399">
    <property type="entry name" value="Mce/MlaD"/>
</dbReference>
<dbReference type="AlphaFoldDB" id="A0A2W2CHS4"/>
<gene>
    <name evidence="3" type="ORF">C1I99_27105</name>
</gene>
<accession>A0A2W2CHS4</accession>
<feature type="compositionally biased region" description="Pro residues" evidence="1">
    <location>
        <begin position="382"/>
        <end position="395"/>
    </location>
</feature>